<gene>
    <name evidence="2" type="ORF">NE237_027682</name>
</gene>
<dbReference type="EMBL" id="JAMYWD010000012">
    <property type="protein sequence ID" value="KAJ4950850.1"/>
    <property type="molecule type" value="Genomic_DNA"/>
</dbReference>
<keyword evidence="3" id="KW-1185">Reference proteome</keyword>
<protein>
    <submittedName>
        <fullName evidence="2">Uncharacterized protein</fullName>
    </submittedName>
</protein>
<dbReference type="Proteomes" id="UP001141806">
    <property type="component" value="Unassembled WGS sequence"/>
</dbReference>
<evidence type="ECO:0000313" key="3">
    <source>
        <dbReference type="Proteomes" id="UP001141806"/>
    </source>
</evidence>
<dbReference type="AlphaFoldDB" id="A0A9Q0GNU4"/>
<comment type="caution">
    <text evidence="2">The sequence shown here is derived from an EMBL/GenBank/DDBJ whole genome shotgun (WGS) entry which is preliminary data.</text>
</comment>
<accession>A0A9Q0GNU4</accession>
<proteinExistence type="predicted"/>
<reference evidence="2" key="1">
    <citation type="journal article" date="2023" name="Plant J.">
        <title>The genome of the king protea, Protea cynaroides.</title>
        <authorList>
            <person name="Chang J."/>
            <person name="Duong T.A."/>
            <person name="Schoeman C."/>
            <person name="Ma X."/>
            <person name="Roodt D."/>
            <person name="Barker N."/>
            <person name="Li Z."/>
            <person name="Van de Peer Y."/>
            <person name="Mizrachi E."/>
        </authorList>
    </citation>
    <scope>NUCLEOTIDE SEQUENCE</scope>
    <source>
        <tissue evidence="2">Young leaves</tissue>
    </source>
</reference>
<sequence>MNQRFSFCKNSLPPCINGWFRAPNTPGICCSSLNRRVSEPREREIEIEKEICSSSHKRMVQSFTVCNVCGLWFSSYFFFFESGSALFFFLVSRICTVVLKTSCCCGRYLIIDGTF</sequence>
<evidence type="ECO:0000256" key="1">
    <source>
        <dbReference type="SAM" id="Phobius"/>
    </source>
</evidence>
<keyword evidence="1" id="KW-0472">Membrane</keyword>
<evidence type="ECO:0000313" key="2">
    <source>
        <dbReference type="EMBL" id="KAJ4950850.1"/>
    </source>
</evidence>
<keyword evidence="1" id="KW-0812">Transmembrane</keyword>
<feature type="transmembrane region" description="Helical" evidence="1">
    <location>
        <begin position="59"/>
        <end position="79"/>
    </location>
</feature>
<organism evidence="2 3">
    <name type="scientific">Protea cynaroides</name>
    <dbReference type="NCBI Taxonomy" id="273540"/>
    <lineage>
        <taxon>Eukaryota</taxon>
        <taxon>Viridiplantae</taxon>
        <taxon>Streptophyta</taxon>
        <taxon>Embryophyta</taxon>
        <taxon>Tracheophyta</taxon>
        <taxon>Spermatophyta</taxon>
        <taxon>Magnoliopsida</taxon>
        <taxon>Proteales</taxon>
        <taxon>Proteaceae</taxon>
        <taxon>Protea</taxon>
    </lineage>
</organism>
<name>A0A9Q0GNU4_9MAGN</name>
<keyword evidence="1" id="KW-1133">Transmembrane helix</keyword>